<reference evidence="4 5" key="2">
    <citation type="journal article" date="2010" name="J. Bacteriol.">
        <title>Genome sequence of the polysaccharide-degrading, thermophilic anaerobe Spirochaeta thermophila DSM 6192.</title>
        <authorList>
            <person name="Angelov A."/>
            <person name="Liebl S."/>
            <person name="Ballschmiter M."/>
            <person name="Bomeke M."/>
            <person name="Lehmann R."/>
            <person name="Liesegang H."/>
            <person name="Daniel R."/>
            <person name="Liebl W."/>
        </authorList>
    </citation>
    <scope>NUCLEOTIDE SEQUENCE [LARGE SCALE GENOMIC DNA]</scope>
    <source>
        <strain evidence="5">ATCC 49972 / DSM 6192 / RI 19.B1</strain>
    </source>
</reference>
<keyword evidence="4" id="KW-0812">Transmembrane</keyword>
<dbReference type="GO" id="GO:1990195">
    <property type="term" value="C:macrolide transmembrane transporter complex"/>
    <property type="evidence" value="ECO:0007669"/>
    <property type="project" value="InterPro"/>
</dbReference>
<accession>E0RQB4</accession>
<dbReference type="Gene3D" id="6.10.140.1990">
    <property type="match status" value="1"/>
</dbReference>
<dbReference type="GO" id="GO:0030313">
    <property type="term" value="C:cell envelope"/>
    <property type="evidence" value="ECO:0007669"/>
    <property type="project" value="UniProtKB-SubCell"/>
</dbReference>
<evidence type="ECO:0000256" key="3">
    <source>
        <dbReference type="SAM" id="Coils"/>
    </source>
</evidence>
<dbReference type="KEGG" id="sta:STHERM_c19550"/>
<dbReference type="EMBL" id="CP001698">
    <property type="protein sequence ID" value="ADN02890.1"/>
    <property type="molecule type" value="Genomic_DNA"/>
</dbReference>
<dbReference type="PANTHER" id="PTHR32347">
    <property type="entry name" value="EFFLUX SYSTEM COMPONENT YKNX-RELATED"/>
    <property type="match status" value="1"/>
</dbReference>
<dbReference type="PaxDb" id="665571-STHERM_c19550"/>
<evidence type="ECO:0000313" key="4">
    <source>
        <dbReference type="EMBL" id="ADN02890.1"/>
    </source>
</evidence>
<dbReference type="Proteomes" id="UP000001296">
    <property type="component" value="Chromosome"/>
</dbReference>
<dbReference type="PROSITE" id="PS51257">
    <property type="entry name" value="PROKAR_LIPOPROTEIN"/>
    <property type="match status" value="1"/>
</dbReference>
<keyword evidence="4" id="KW-0472">Membrane</keyword>
<gene>
    <name evidence="4" type="ordered locus">STHERM_c19550</name>
</gene>
<dbReference type="GO" id="GO:1990961">
    <property type="term" value="P:xenobiotic detoxification by transmembrane export across the plasma membrane"/>
    <property type="evidence" value="ECO:0007669"/>
    <property type="project" value="InterPro"/>
</dbReference>
<name>E0RQB4_WINT6</name>
<evidence type="ECO:0000256" key="2">
    <source>
        <dbReference type="ARBA" id="ARBA00023054"/>
    </source>
</evidence>
<evidence type="ECO:0000313" key="5">
    <source>
        <dbReference type="Proteomes" id="UP000001296"/>
    </source>
</evidence>
<dbReference type="InterPro" id="IPR030190">
    <property type="entry name" value="MacA_alpha-hairpin_sf"/>
</dbReference>
<dbReference type="InterPro" id="IPR050465">
    <property type="entry name" value="UPF0194_transport"/>
</dbReference>
<organism evidence="4 5">
    <name type="scientific">Winmispira thermophila (strain ATCC 49972 / DSM 6192 / RI 19.B1)</name>
    <name type="common">Spirochaeta thermophila</name>
    <dbReference type="NCBI Taxonomy" id="665571"/>
    <lineage>
        <taxon>Bacteria</taxon>
        <taxon>Pseudomonadati</taxon>
        <taxon>Spirochaetota</taxon>
        <taxon>Spirochaetia</taxon>
        <taxon>Winmispirales</taxon>
        <taxon>Winmispiraceae</taxon>
        <taxon>Winmispira</taxon>
    </lineage>
</organism>
<dbReference type="AlphaFoldDB" id="E0RQB4"/>
<keyword evidence="2 3" id="KW-0175">Coiled coil</keyword>
<feature type="coiled-coil region" evidence="3">
    <location>
        <begin position="63"/>
        <end position="163"/>
    </location>
</feature>
<evidence type="ECO:0000256" key="1">
    <source>
        <dbReference type="ARBA" id="ARBA00004196"/>
    </source>
</evidence>
<sequence length="285" mass="31798">MRRLIIPLTLLLAACSADQHWYTGIVEGTQYLLSSPIAERLVALEVHEGDQVETDQILARLDQAALDLKIAALQAQLEQLTYQAEELEARIRQAQEMRDYLRTTYERNKTLLEAQAVSPQTVDELASRLSNQEAELAALQARRKALGAQRKALRAELEGLQLQRTRTLITAPSSGIVEEVFYDVGEMVPAFSPVVEVADLAHVSTTVYVEERTLALIRPGDEVRVRTALDERTGTVVKLPTRAEFSPKEVRTPETREALVYAVKVAIPNEDLVLKIGMPVEVSFQ</sequence>
<dbReference type="eggNOG" id="COG0845">
    <property type="taxonomic scope" value="Bacteria"/>
</dbReference>
<protein>
    <submittedName>
        <fullName evidence="4">Putative transmembrane transport protein</fullName>
    </submittedName>
</protein>
<dbReference type="GO" id="GO:0019898">
    <property type="term" value="C:extrinsic component of membrane"/>
    <property type="evidence" value="ECO:0007669"/>
    <property type="project" value="InterPro"/>
</dbReference>
<dbReference type="RefSeq" id="WP_013314729.1">
    <property type="nucleotide sequence ID" value="NC_014484.1"/>
</dbReference>
<dbReference type="HOGENOM" id="CLU_976292_0_0_12"/>
<dbReference type="Gene3D" id="2.40.30.170">
    <property type="match status" value="1"/>
</dbReference>
<dbReference type="Gene3D" id="2.40.50.100">
    <property type="match status" value="1"/>
</dbReference>
<dbReference type="SUPFAM" id="SSF111369">
    <property type="entry name" value="HlyD-like secretion proteins"/>
    <property type="match status" value="1"/>
</dbReference>
<dbReference type="PANTHER" id="PTHR32347:SF23">
    <property type="entry name" value="BLL5650 PROTEIN"/>
    <property type="match status" value="1"/>
</dbReference>
<proteinExistence type="predicted"/>
<reference key="1">
    <citation type="submission" date="2009-08" db="EMBL/GenBank/DDBJ databases">
        <title>The genome sequence of Spirochaeta thermophila DSM6192.</title>
        <authorList>
            <person name="Angelov A."/>
            <person name="Mientus M."/>
            <person name="Wittenberg S."/>
            <person name="Lehmann R."/>
            <person name="Liesegang H."/>
            <person name="Daniel R."/>
            <person name="Liebl W."/>
        </authorList>
    </citation>
    <scope>NUCLEOTIDE SEQUENCE</scope>
    <source>
        <strain>DSM 6192</strain>
    </source>
</reference>
<comment type="subcellular location">
    <subcellularLocation>
        <location evidence="1">Cell envelope</location>
    </subcellularLocation>
</comment>